<dbReference type="AlphaFoldDB" id="A0A017HG44"/>
<sequence>MGASAVMITDIEDFFSKGCGRCARFDTPDCAALRWQAGLRDLRRICLDMGLVETVKWAHPCYMHAGRNIALLGALRAEIRLGFFNPALLSDPEKVLERNGPNTRHPDMIRLRSSAEVAGMEPVIRAYLAEAMRHAELGTRPPKVQDDLELPEELRAAIDADPELAGAFSDLTPGRRKSYVIALASAKKPETRIARIERFRGRILAGKGAQER</sequence>
<evidence type="ECO:0000313" key="3">
    <source>
        <dbReference type="Proteomes" id="UP000025047"/>
    </source>
</evidence>
<dbReference type="STRING" id="1122180.Lokhon_00818"/>
<feature type="domain" description="YdhG-like" evidence="1">
    <location>
        <begin position="35"/>
        <end position="132"/>
    </location>
</feature>
<protein>
    <recommendedName>
        <fullName evidence="1">YdhG-like domain-containing protein</fullName>
    </recommendedName>
</protein>
<dbReference type="Pfam" id="PF13376">
    <property type="entry name" value="OmdA"/>
    <property type="match status" value="1"/>
</dbReference>
<dbReference type="PATRIC" id="fig|1122180.6.peg.814"/>
<keyword evidence="3" id="KW-1185">Reference proteome</keyword>
<dbReference type="EMBL" id="APGJ01000003">
    <property type="protein sequence ID" value="EYD73290.1"/>
    <property type="molecule type" value="Genomic_DNA"/>
</dbReference>
<reference evidence="2 3" key="1">
    <citation type="submission" date="2013-03" db="EMBL/GenBank/DDBJ databases">
        <authorList>
            <person name="Fiebig A."/>
            <person name="Goeker M."/>
            <person name="Klenk H.-P.P."/>
        </authorList>
    </citation>
    <scope>NUCLEOTIDE SEQUENCE [LARGE SCALE GENOMIC DNA]</scope>
    <source>
        <strain evidence="2 3">DSM 17492</strain>
    </source>
</reference>
<dbReference type="eggNOG" id="COG4430">
    <property type="taxonomic scope" value="Bacteria"/>
</dbReference>
<evidence type="ECO:0000313" key="2">
    <source>
        <dbReference type="EMBL" id="EYD73290.1"/>
    </source>
</evidence>
<proteinExistence type="predicted"/>
<accession>A0A017HG44</accession>
<dbReference type="Pfam" id="PF08818">
    <property type="entry name" value="DUF1801"/>
    <property type="match status" value="1"/>
</dbReference>
<organism evidence="2 3">
    <name type="scientific">Limimaricola hongkongensis DSM 17492</name>
    <dbReference type="NCBI Taxonomy" id="1122180"/>
    <lineage>
        <taxon>Bacteria</taxon>
        <taxon>Pseudomonadati</taxon>
        <taxon>Pseudomonadota</taxon>
        <taxon>Alphaproteobacteria</taxon>
        <taxon>Rhodobacterales</taxon>
        <taxon>Paracoccaceae</taxon>
        <taxon>Limimaricola</taxon>
    </lineage>
</organism>
<dbReference type="SUPFAM" id="SSF159888">
    <property type="entry name" value="YdhG-like"/>
    <property type="match status" value="1"/>
</dbReference>
<dbReference type="InterPro" id="IPR014922">
    <property type="entry name" value="YdhG-like"/>
</dbReference>
<evidence type="ECO:0000259" key="1">
    <source>
        <dbReference type="Pfam" id="PF08818"/>
    </source>
</evidence>
<dbReference type="HOGENOM" id="CLU_116201_0_0_5"/>
<dbReference type="PIRSF" id="PIRSF021308">
    <property type="entry name" value="UCP021308"/>
    <property type="match status" value="1"/>
</dbReference>
<dbReference type="RefSeq" id="WP_017927684.1">
    <property type="nucleotide sequence ID" value="NZ_KB822996.1"/>
</dbReference>
<dbReference type="Proteomes" id="UP000025047">
    <property type="component" value="Unassembled WGS sequence"/>
</dbReference>
<name>A0A017HG44_9RHOB</name>
<comment type="caution">
    <text evidence="2">The sequence shown here is derived from an EMBL/GenBank/DDBJ whole genome shotgun (WGS) entry which is preliminary data.</text>
</comment>
<dbReference type="InterPro" id="IPR016786">
    <property type="entry name" value="YdeI_bac"/>
</dbReference>
<gene>
    <name evidence="2" type="ORF">Lokhon_00818</name>
</gene>